<dbReference type="InterPro" id="IPR029063">
    <property type="entry name" value="SAM-dependent_MTases_sf"/>
</dbReference>
<feature type="domain" description="O-methyltransferase C-terminal" evidence="5">
    <location>
        <begin position="167"/>
        <end position="380"/>
    </location>
</feature>
<dbReference type="GO" id="GO:0008171">
    <property type="term" value="F:O-methyltransferase activity"/>
    <property type="evidence" value="ECO:0007669"/>
    <property type="project" value="InterPro"/>
</dbReference>
<evidence type="ECO:0000256" key="1">
    <source>
        <dbReference type="ARBA" id="ARBA00022603"/>
    </source>
</evidence>
<accession>A0A2P7Z2Y2</accession>
<dbReference type="Pfam" id="PF08100">
    <property type="entry name" value="Dimerisation"/>
    <property type="match status" value="1"/>
</dbReference>
<feature type="active site" description="Proton acceptor" evidence="4">
    <location>
        <position position="311"/>
    </location>
</feature>
<keyword evidence="1 7" id="KW-0489">Methyltransferase</keyword>
<dbReference type="AlphaFoldDB" id="A0A2P7Z2Y2"/>
<dbReference type="STRING" id="40998.A0A2P7Z2Y2"/>
<keyword evidence="8" id="KW-1185">Reference proteome</keyword>
<dbReference type="PANTHER" id="PTHR43712:SF1">
    <property type="entry name" value="HYPOTHETICAL O-METHYLTRANSFERASE (EUROFUNG)-RELATED"/>
    <property type="match status" value="1"/>
</dbReference>
<dbReference type="Proteomes" id="UP000243723">
    <property type="component" value="Unassembled WGS sequence"/>
</dbReference>
<evidence type="ECO:0000313" key="8">
    <source>
        <dbReference type="Proteomes" id="UP000243723"/>
    </source>
</evidence>
<dbReference type="GO" id="GO:0032259">
    <property type="term" value="P:methylation"/>
    <property type="evidence" value="ECO:0007669"/>
    <property type="project" value="UniProtKB-KW"/>
</dbReference>
<dbReference type="PIRSF" id="PIRSF005739">
    <property type="entry name" value="O-mtase"/>
    <property type="match status" value="1"/>
</dbReference>
<keyword evidence="3" id="KW-0949">S-adenosyl-L-methionine</keyword>
<protein>
    <submittedName>
        <fullName evidence="7">Sterigmatocystin 8-O-methyltransferase</fullName>
    </submittedName>
</protein>
<evidence type="ECO:0000256" key="4">
    <source>
        <dbReference type="PIRSR" id="PIRSR005739-1"/>
    </source>
</evidence>
<dbReference type="OrthoDB" id="2410195at2759"/>
<comment type="caution">
    <text evidence="7">The sequence shown here is derived from an EMBL/GenBank/DDBJ whole genome shotgun (WGS) entry which is preliminary data.</text>
</comment>
<gene>
    <name evidence="7" type="ORF">B9Z65_4486</name>
</gene>
<dbReference type="SUPFAM" id="SSF46785">
    <property type="entry name" value="Winged helix' DNA-binding domain"/>
    <property type="match status" value="1"/>
</dbReference>
<dbReference type="InterPro" id="IPR001077">
    <property type="entry name" value="COMT_C"/>
</dbReference>
<evidence type="ECO:0000256" key="3">
    <source>
        <dbReference type="ARBA" id="ARBA00022691"/>
    </source>
</evidence>
<dbReference type="PROSITE" id="PS51683">
    <property type="entry name" value="SAM_OMT_II"/>
    <property type="match status" value="1"/>
</dbReference>
<dbReference type="InterPro" id="IPR036390">
    <property type="entry name" value="WH_DNA-bd_sf"/>
</dbReference>
<evidence type="ECO:0000313" key="7">
    <source>
        <dbReference type="EMBL" id="PSK42572.1"/>
    </source>
</evidence>
<name>A0A2P7Z2Y2_9PEZI</name>
<sequence>MSSTSVDTTIAALQELRTNPPKDTKDRLRLYNEIRRTLPAVESESNFVQRLMYGTNPMVLAGIAIDLKIFHILHADPRRSFTTAELAELTGAELGLLARVLRGLAAYDILNETDVDSYQASYSSQFLTNPGIEAGIRCHHHVQENFRLVIPDFLRKTNYKNPLDHDNTVWQEATGQTIWEWFAHNPEDELNFGKFMGVQRLGQRNWWDVLPVERIFSDAGSHDVAFVDIGGSRGHQTIGLKKAFPELPGQMIVQDLESLLTREPSLLAQLPESMPADERAVLEQIRFQPHDFFTEQPVKNAKVYYLRNILHDHADERCETILKRTHDAMGDGGVLMIDELVLPNKGATWQSIQMDITMMLLSSIERTRRDWESLLDRSGFVIEQIWTLDEETCYSVMLCRKK</sequence>
<evidence type="ECO:0000259" key="6">
    <source>
        <dbReference type="Pfam" id="PF08100"/>
    </source>
</evidence>
<proteinExistence type="predicted"/>
<dbReference type="Pfam" id="PF00891">
    <property type="entry name" value="Methyltransf_2"/>
    <property type="match status" value="1"/>
</dbReference>
<organism evidence="7 8">
    <name type="scientific">Elsinoe australis</name>
    <dbReference type="NCBI Taxonomy" id="40998"/>
    <lineage>
        <taxon>Eukaryota</taxon>
        <taxon>Fungi</taxon>
        <taxon>Dikarya</taxon>
        <taxon>Ascomycota</taxon>
        <taxon>Pezizomycotina</taxon>
        <taxon>Dothideomycetes</taxon>
        <taxon>Dothideomycetidae</taxon>
        <taxon>Myriangiales</taxon>
        <taxon>Elsinoaceae</taxon>
        <taxon>Elsinoe</taxon>
    </lineage>
</organism>
<dbReference type="PANTHER" id="PTHR43712">
    <property type="entry name" value="PUTATIVE (AFU_ORTHOLOGUE AFUA_4G14580)-RELATED"/>
    <property type="match status" value="1"/>
</dbReference>
<dbReference type="InterPro" id="IPR016461">
    <property type="entry name" value="COMT-like"/>
</dbReference>
<dbReference type="InterPro" id="IPR012967">
    <property type="entry name" value="COMT_dimerisation"/>
</dbReference>
<feature type="domain" description="O-methyltransferase dimerisation" evidence="6">
    <location>
        <begin position="63"/>
        <end position="123"/>
    </location>
</feature>
<dbReference type="Gene3D" id="3.40.50.150">
    <property type="entry name" value="Vaccinia Virus protein VP39"/>
    <property type="match status" value="1"/>
</dbReference>
<dbReference type="InterPro" id="IPR036388">
    <property type="entry name" value="WH-like_DNA-bd_sf"/>
</dbReference>
<evidence type="ECO:0000259" key="5">
    <source>
        <dbReference type="Pfam" id="PF00891"/>
    </source>
</evidence>
<dbReference type="SUPFAM" id="SSF53335">
    <property type="entry name" value="S-adenosyl-L-methionine-dependent methyltransferases"/>
    <property type="match status" value="1"/>
</dbReference>
<evidence type="ECO:0000256" key="2">
    <source>
        <dbReference type="ARBA" id="ARBA00022679"/>
    </source>
</evidence>
<dbReference type="Gene3D" id="1.10.10.10">
    <property type="entry name" value="Winged helix-like DNA-binding domain superfamily/Winged helix DNA-binding domain"/>
    <property type="match status" value="1"/>
</dbReference>
<dbReference type="EMBL" id="NHZQ01000335">
    <property type="protein sequence ID" value="PSK42572.1"/>
    <property type="molecule type" value="Genomic_DNA"/>
</dbReference>
<reference evidence="7 8" key="1">
    <citation type="submission" date="2017-05" db="EMBL/GenBank/DDBJ databases">
        <title>Draft genome sequence of Elsinoe australis.</title>
        <authorList>
            <person name="Cheng Q."/>
        </authorList>
    </citation>
    <scope>NUCLEOTIDE SEQUENCE [LARGE SCALE GENOMIC DNA]</scope>
    <source>
        <strain evidence="7 8">NL1</strain>
    </source>
</reference>
<keyword evidence="2 7" id="KW-0808">Transferase</keyword>
<dbReference type="GO" id="GO:0046983">
    <property type="term" value="F:protein dimerization activity"/>
    <property type="evidence" value="ECO:0007669"/>
    <property type="project" value="InterPro"/>
</dbReference>